<evidence type="ECO:0000313" key="8">
    <source>
        <dbReference type="EMBL" id="MFF3573986.1"/>
    </source>
</evidence>
<dbReference type="EMBL" id="JBIAQY010000023">
    <property type="protein sequence ID" value="MFF3573986.1"/>
    <property type="molecule type" value="Genomic_DNA"/>
</dbReference>
<dbReference type="PANTHER" id="PTHR36923:SF3">
    <property type="entry name" value="FERREDOXIN"/>
    <property type="match status" value="1"/>
</dbReference>
<evidence type="ECO:0000256" key="6">
    <source>
        <dbReference type="ARBA" id="ARBA00023014"/>
    </source>
</evidence>
<dbReference type="RefSeq" id="WP_387406667.1">
    <property type="nucleotide sequence ID" value="NZ_JBIAQY010000023.1"/>
</dbReference>
<evidence type="ECO:0000313" key="9">
    <source>
        <dbReference type="Proteomes" id="UP001601992"/>
    </source>
</evidence>
<keyword evidence="4" id="KW-0249">Electron transport</keyword>
<keyword evidence="5" id="KW-0408">Iron</keyword>
<comment type="cofactor">
    <cofactor evidence="1">
        <name>[3Fe-4S] cluster</name>
        <dbReference type="ChEBI" id="CHEBI:21137"/>
    </cofactor>
</comment>
<keyword evidence="3" id="KW-0479">Metal-binding</keyword>
<proteinExistence type="predicted"/>
<sequence>MKVTIDHTVCTGHGMCYGNAPEVFADDEQGYGQVIAEGEVPDRLTESARQGALGCPERAIIIAD</sequence>
<comment type="caution">
    <text evidence="8">The sequence shown here is derived from an EMBL/GenBank/DDBJ whole genome shotgun (WGS) entry which is preliminary data.</text>
</comment>
<dbReference type="PANTHER" id="PTHR36923">
    <property type="entry name" value="FERREDOXIN"/>
    <property type="match status" value="1"/>
</dbReference>
<dbReference type="Gene3D" id="3.30.70.20">
    <property type="match status" value="1"/>
</dbReference>
<evidence type="ECO:0000256" key="3">
    <source>
        <dbReference type="ARBA" id="ARBA00022723"/>
    </source>
</evidence>
<dbReference type="Proteomes" id="UP001601992">
    <property type="component" value="Unassembled WGS sequence"/>
</dbReference>
<organism evidence="8 9">
    <name type="scientific">Nocardia jiangxiensis</name>
    <dbReference type="NCBI Taxonomy" id="282685"/>
    <lineage>
        <taxon>Bacteria</taxon>
        <taxon>Bacillati</taxon>
        <taxon>Actinomycetota</taxon>
        <taxon>Actinomycetes</taxon>
        <taxon>Mycobacteriales</taxon>
        <taxon>Nocardiaceae</taxon>
        <taxon>Nocardia</taxon>
    </lineage>
</organism>
<accession>A0ABW6SCF0</accession>
<dbReference type="SUPFAM" id="SSF54862">
    <property type="entry name" value="4Fe-4S ferredoxins"/>
    <property type="match status" value="1"/>
</dbReference>
<protein>
    <submittedName>
        <fullName evidence="8">Ferredoxin</fullName>
    </submittedName>
</protein>
<keyword evidence="7" id="KW-0003">3Fe-4S</keyword>
<keyword evidence="6" id="KW-0411">Iron-sulfur</keyword>
<keyword evidence="2" id="KW-0813">Transport</keyword>
<keyword evidence="9" id="KW-1185">Reference proteome</keyword>
<evidence type="ECO:0000256" key="4">
    <source>
        <dbReference type="ARBA" id="ARBA00022982"/>
    </source>
</evidence>
<evidence type="ECO:0000256" key="5">
    <source>
        <dbReference type="ARBA" id="ARBA00023004"/>
    </source>
</evidence>
<dbReference type="InterPro" id="IPR051269">
    <property type="entry name" value="Fe-S_cluster_ET"/>
</dbReference>
<dbReference type="Pfam" id="PF13459">
    <property type="entry name" value="Fer4_15"/>
    <property type="match status" value="1"/>
</dbReference>
<reference evidence="8 9" key="1">
    <citation type="submission" date="2024-10" db="EMBL/GenBank/DDBJ databases">
        <title>The Natural Products Discovery Center: Release of the First 8490 Sequenced Strains for Exploring Actinobacteria Biosynthetic Diversity.</title>
        <authorList>
            <person name="Kalkreuter E."/>
            <person name="Kautsar S.A."/>
            <person name="Yang D."/>
            <person name="Bader C.D."/>
            <person name="Teijaro C.N."/>
            <person name="Fluegel L."/>
            <person name="Davis C.M."/>
            <person name="Simpson J.R."/>
            <person name="Lauterbach L."/>
            <person name="Steele A.D."/>
            <person name="Gui C."/>
            <person name="Meng S."/>
            <person name="Li G."/>
            <person name="Viehrig K."/>
            <person name="Ye F."/>
            <person name="Su P."/>
            <person name="Kiefer A.F."/>
            <person name="Nichols A."/>
            <person name="Cepeda A.J."/>
            <person name="Yan W."/>
            <person name="Fan B."/>
            <person name="Jiang Y."/>
            <person name="Adhikari A."/>
            <person name="Zheng C.-J."/>
            <person name="Schuster L."/>
            <person name="Cowan T.M."/>
            <person name="Smanski M.J."/>
            <person name="Chevrette M.G."/>
            <person name="De Carvalho L.P.S."/>
            <person name="Shen B."/>
        </authorList>
    </citation>
    <scope>NUCLEOTIDE SEQUENCE [LARGE SCALE GENOMIC DNA]</scope>
    <source>
        <strain evidence="8 9">NPDC002593</strain>
    </source>
</reference>
<gene>
    <name evidence="8" type="ORF">ACFYXQ_40180</name>
</gene>
<evidence type="ECO:0000256" key="1">
    <source>
        <dbReference type="ARBA" id="ARBA00001927"/>
    </source>
</evidence>
<name>A0ABW6SCF0_9NOCA</name>
<evidence type="ECO:0000256" key="7">
    <source>
        <dbReference type="ARBA" id="ARBA00023291"/>
    </source>
</evidence>
<evidence type="ECO:0000256" key="2">
    <source>
        <dbReference type="ARBA" id="ARBA00022448"/>
    </source>
</evidence>